<reference evidence="9" key="1">
    <citation type="submission" date="2017-09" db="EMBL/GenBank/DDBJ databases">
        <authorList>
            <person name="Varghese N."/>
            <person name="Submissions S."/>
        </authorList>
    </citation>
    <scope>NUCLEOTIDE SEQUENCE [LARGE SCALE GENOMIC DNA]</scope>
    <source>
        <strain evidence="9">MSL47</strain>
    </source>
</reference>
<dbReference type="InterPro" id="IPR010720">
    <property type="entry name" value="Alpha-L-AF_C"/>
</dbReference>
<evidence type="ECO:0000256" key="2">
    <source>
        <dbReference type="ARBA" id="ARBA00007186"/>
    </source>
</evidence>
<dbReference type="InterPro" id="IPR055235">
    <property type="entry name" value="ASD1_cat"/>
</dbReference>
<dbReference type="InterPro" id="IPR013780">
    <property type="entry name" value="Glyco_hydro_b"/>
</dbReference>
<organism evidence="8 9">
    <name type="scientific">Orenia metallireducens</name>
    <dbReference type="NCBI Taxonomy" id="1413210"/>
    <lineage>
        <taxon>Bacteria</taxon>
        <taxon>Bacillati</taxon>
        <taxon>Bacillota</taxon>
        <taxon>Clostridia</taxon>
        <taxon>Halanaerobiales</taxon>
        <taxon>Halobacteroidaceae</taxon>
        <taxon>Orenia</taxon>
    </lineage>
</organism>
<dbReference type="AlphaFoldDB" id="A0A285HX03"/>
<evidence type="ECO:0000313" key="8">
    <source>
        <dbReference type="EMBL" id="SNY40224.1"/>
    </source>
</evidence>
<evidence type="ECO:0000259" key="7">
    <source>
        <dbReference type="SMART" id="SM00813"/>
    </source>
</evidence>
<keyword evidence="5" id="KW-0378">Hydrolase</keyword>
<proteinExistence type="inferred from homology"/>
<evidence type="ECO:0000256" key="3">
    <source>
        <dbReference type="ARBA" id="ARBA00012670"/>
    </source>
</evidence>
<evidence type="ECO:0000313" key="9">
    <source>
        <dbReference type="Proteomes" id="UP000219573"/>
    </source>
</evidence>
<evidence type="ECO:0000256" key="5">
    <source>
        <dbReference type="ARBA" id="ARBA00022801"/>
    </source>
</evidence>
<dbReference type="Pfam" id="PF22848">
    <property type="entry name" value="ASD1_dom"/>
    <property type="match status" value="1"/>
</dbReference>
<keyword evidence="9" id="KW-1185">Reference proteome</keyword>
<comment type="catalytic activity">
    <reaction evidence="1">
        <text>Hydrolysis of terminal non-reducing alpha-L-arabinofuranoside residues in alpha-L-arabinosides.</text>
        <dbReference type="EC" id="3.2.1.55"/>
    </reaction>
</comment>
<dbReference type="PANTHER" id="PTHR31776:SF0">
    <property type="entry name" value="ALPHA-L-ARABINOFURANOSIDASE 1"/>
    <property type="match status" value="1"/>
</dbReference>
<keyword evidence="4" id="KW-0732">Signal</keyword>
<evidence type="ECO:0000256" key="1">
    <source>
        <dbReference type="ARBA" id="ARBA00001462"/>
    </source>
</evidence>
<dbReference type="Gene3D" id="2.60.120.260">
    <property type="entry name" value="Galactose-binding domain-like"/>
    <property type="match status" value="1"/>
</dbReference>
<dbReference type="EC" id="3.2.1.55" evidence="3"/>
<dbReference type="InterPro" id="IPR051563">
    <property type="entry name" value="Glycosyl_Hydrolase_51"/>
</dbReference>
<dbReference type="EMBL" id="OBDZ01000026">
    <property type="protein sequence ID" value="SNY40224.1"/>
    <property type="molecule type" value="Genomic_DNA"/>
</dbReference>
<evidence type="ECO:0000256" key="6">
    <source>
        <dbReference type="ARBA" id="ARBA00023180"/>
    </source>
</evidence>
<dbReference type="Gene3D" id="3.20.20.80">
    <property type="entry name" value="Glycosidases"/>
    <property type="match status" value="1"/>
</dbReference>
<comment type="similarity">
    <text evidence="2">Belongs to the glycosyl hydrolase 51 family.</text>
</comment>
<dbReference type="PANTHER" id="PTHR31776">
    <property type="entry name" value="ALPHA-L-ARABINOFURANOSIDASE 1"/>
    <property type="match status" value="1"/>
</dbReference>
<dbReference type="Proteomes" id="UP000219573">
    <property type="component" value="Unassembled WGS sequence"/>
</dbReference>
<protein>
    <recommendedName>
        <fullName evidence="3">non-reducing end alpha-L-arabinofuranosidase</fullName>
        <ecNumber evidence="3">3.2.1.55</ecNumber>
    </recommendedName>
</protein>
<sequence>MVKLFGQKIKYRKGCSSIMKNKIYVNTKKEMFPVAEDLYGLFFEDINRAGDGGLYPEMIRNRSFEDSLVPAGCTTDEKQLIYINRGGWSGGFNHGEGMDDWAAAVPFTSIPGWYSENAVINLDKSDTLNDNRECSMKVEFEAGGKIWNIGYSGVPVKSGAEYNLYLFYKANKVCNLTVSLESEQGVVHGSDTKEILPDGSWQRLDYKLKANADDFKGRVVFKVDEPCEINFGFTSLMPEDTYMGHGLRKDLVEMLKNLHPKFMRFPGGCVVEGLSKETAMRFSDTIGPVWQRPSHQLMWHYRTTNGLGFHEYLQLCEDLNMEPMYVCNCGMSCQARNGEVFDMEETNNLVQDALNALEYALGAVDTEFGAMRAAAGHPEPFAMKYVEIGNENFGPEYNKRYEIFYKALKEAYPDIIYISNSHTEQENLPTEYVDEHYYNGPEYFLENDTKFDDYDREGPKIFIGEYAVNGGNTIASMECALAEAVFLTGIEKNQDIVKLSAYAPLFQNADYTTWKPNLIVFDNHQVYGIPSYHAIAMMAEYRGKTVIETSADVERRPPVYKGVPGVMCEKPGMQMKNARINGKAVDISRTVYGSFVKEDDIYTMKRGGNQHSFVGKSDTWNRAFEKFIRGHRWPGQSDERDFMWATFGTEDMEEYTFEIDLKFEQDNIVTLSSWNFHPKTDAGCNEPKDPDWNLRSVRNQIWKIEDGKGVIDRKHFFEFNKPEPEQTPLDIDYTKFNTYKIVANHFGYECYINDVLVQKKEHLLHPLIYQVASIEDENIYIKLINVGNEDIEVEVNLDCDIDSIVDVKTLSAELDEVNSMNHKLKVSPKESQITKGAKTFTFKAAKYSINVLNAKIVL</sequence>
<feature type="domain" description="Alpha-L-arabinofuranosidase C-terminal" evidence="7">
    <location>
        <begin position="464"/>
        <end position="848"/>
    </location>
</feature>
<gene>
    <name evidence="8" type="ORF">SAMN06265827_12657</name>
</gene>
<name>A0A285HX03_9FIRM</name>
<accession>A0A285HX03</accession>
<dbReference type="InterPro" id="IPR017853">
    <property type="entry name" value="GH"/>
</dbReference>
<dbReference type="GO" id="GO:0046556">
    <property type="term" value="F:alpha-L-arabinofuranosidase activity"/>
    <property type="evidence" value="ECO:0007669"/>
    <property type="project" value="UniProtKB-EC"/>
</dbReference>
<keyword evidence="6" id="KW-0325">Glycoprotein</keyword>
<evidence type="ECO:0000256" key="4">
    <source>
        <dbReference type="ARBA" id="ARBA00022729"/>
    </source>
</evidence>
<dbReference type="GO" id="GO:0046373">
    <property type="term" value="P:L-arabinose metabolic process"/>
    <property type="evidence" value="ECO:0007669"/>
    <property type="project" value="InterPro"/>
</dbReference>
<dbReference type="SUPFAM" id="SSF51445">
    <property type="entry name" value="(Trans)glycosidases"/>
    <property type="match status" value="1"/>
</dbReference>
<dbReference type="Pfam" id="PF06964">
    <property type="entry name" value="Alpha-L-AF_C"/>
    <property type="match status" value="1"/>
</dbReference>
<dbReference type="Gene3D" id="2.60.40.1180">
    <property type="entry name" value="Golgi alpha-mannosidase II"/>
    <property type="match status" value="1"/>
</dbReference>
<dbReference type="SMART" id="SM00813">
    <property type="entry name" value="Alpha-L-AF_C"/>
    <property type="match status" value="1"/>
</dbReference>